<dbReference type="AlphaFoldDB" id="A0A0F8X000"/>
<keyword evidence="1" id="KW-0472">Membrane</keyword>
<protein>
    <submittedName>
        <fullName evidence="2">Uncharacterized protein</fullName>
    </submittedName>
</protein>
<gene>
    <name evidence="2" type="ORF">LCGC14_3088020</name>
</gene>
<proteinExistence type="predicted"/>
<feature type="transmembrane region" description="Helical" evidence="1">
    <location>
        <begin position="35"/>
        <end position="56"/>
    </location>
</feature>
<feature type="transmembrane region" description="Helical" evidence="1">
    <location>
        <begin position="7"/>
        <end position="29"/>
    </location>
</feature>
<sequence length="61" mass="6739">MDNIRSAVRPFISVTGWLTVLGLCIYFAVKFGTPDIAMIFIGIVIGAVNTAIGYWFGERKK</sequence>
<evidence type="ECO:0000313" key="2">
    <source>
        <dbReference type="EMBL" id="KKK54110.1"/>
    </source>
</evidence>
<accession>A0A0F8X000</accession>
<name>A0A0F8X000_9ZZZZ</name>
<keyword evidence="1" id="KW-1133">Transmembrane helix</keyword>
<reference evidence="2" key="1">
    <citation type="journal article" date="2015" name="Nature">
        <title>Complex archaea that bridge the gap between prokaryotes and eukaryotes.</title>
        <authorList>
            <person name="Spang A."/>
            <person name="Saw J.H."/>
            <person name="Jorgensen S.L."/>
            <person name="Zaremba-Niedzwiedzka K."/>
            <person name="Martijn J."/>
            <person name="Lind A.E."/>
            <person name="van Eijk R."/>
            <person name="Schleper C."/>
            <person name="Guy L."/>
            <person name="Ettema T.J."/>
        </authorList>
    </citation>
    <scope>NUCLEOTIDE SEQUENCE</scope>
</reference>
<keyword evidence="1" id="KW-0812">Transmembrane</keyword>
<organism evidence="2">
    <name type="scientific">marine sediment metagenome</name>
    <dbReference type="NCBI Taxonomy" id="412755"/>
    <lineage>
        <taxon>unclassified sequences</taxon>
        <taxon>metagenomes</taxon>
        <taxon>ecological metagenomes</taxon>
    </lineage>
</organism>
<dbReference type="EMBL" id="LAZR01066165">
    <property type="protein sequence ID" value="KKK54110.1"/>
    <property type="molecule type" value="Genomic_DNA"/>
</dbReference>
<evidence type="ECO:0000256" key="1">
    <source>
        <dbReference type="SAM" id="Phobius"/>
    </source>
</evidence>
<comment type="caution">
    <text evidence="2">The sequence shown here is derived from an EMBL/GenBank/DDBJ whole genome shotgun (WGS) entry which is preliminary data.</text>
</comment>